<gene>
    <name evidence="5" type="ORF">CUTER_07985</name>
</gene>
<organism evidence="5 6">
    <name type="scientific">Corynebacterium uterequi</name>
    <dbReference type="NCBI Taxonomy" id="1072256"/>
    <lineage>
        <taxon>Bacteria</taxon>
        <taxon>Bacillati</taxon>
        <taxon>Actinomycetota</taxon>
        <taxon>Actinomycetes</taxon>
        <taxon>Mycobacteriales</taxon>
        <taxon>Corynebacteriaceae</taxon>
        <taxon>Corynebacterium</taxon>
    </lineage>
</organism>
<dbReference type="PANTHER" id="PTHR33393:SF13">
    <property type="entry name" value="PGA BIOSYNTHESIS PROTEIN CAPA"/>
    <property type="match status" value="1"/>
</dbReference>
<proteinExistence type="inferred from homology"/>
<comment type="similarity">
    <text evidence="1">Belongs to the CapA family.</text>
</comment>
<dbReference type="Pfam" id="PF09587">
    <property type="entry name" value="PGA_cap"/>
    <property type="match status" value="1"/>
</dbReference>
<reference evidence="6" key="2">
    <citation type="submission" date="2015-05" db="EMBL/GenBank/DDBJ databases">
        <title>Complete genome sequence of Corynebacterium uterequi DSM 45634, isolated from the uterus of a maiden mare.</title>
        <authorList>
            <person name="Ruckert C."/>
            <person name="Albersmeier A."/>
            <person name="Winkler A."/>
            <person name="Tauch A."/>
        </authorList>
    </citation>
    <scope>NUCLEOTIDE SEQUENCE [LARGE SCALE GENOMIC DNA]</scope>
    <source>
        <strain evidence="6">DSM 45634</strain>
    </source>
</reference>
<dbReference type="STRING" id="1072256.CUTER_07985"/>
<name>A0A0G3HKA5_9CORY</name>
<evidence type="ECO:0000313" key="5">
    <source>
        <dbReference type="EMBL" id="AKK11582.1"/>
    </source>
</evidence>
<dbReference type="PANTHER" id="PTHR33393">
    <property type="entry name" value="POLYGLUTAMINE SYNTHESIS ACCESSORY PROTEIN RV0574C-RELATED"/>
    <property type="match status" value="1"/>
</dbReference>
<evidence type="ECO:0000313" key="6">
    <source>
        <dbReference type="Proteomes" id="UP000035548"/>
    </source>
</evidence>
<dbReference type="RefSeq" id="WP_047259966.1">
    <property type="nucleotide sequence ID" value="NZ_CP011546.1"/>
</dbReference>
<dbReference type="InterPro" id="IPR019079">
    <property type="entry name" value="Capsule_synth_CapA"/>
</dbReference>
<dbReference type="SMART" id="SM00854">
    <property type="entry name" value="PGA_cap"/>
    <property type="match status" value="1"/>
</dbReference>
<feature type="region of interest" description="Disordered" evidence="2">
    <location>
        <begin position="28"/>
        <end position="48"/>
    </location>
</feature>
<evidence type="ECO:0000256" key="3">
    <source>
        <dbReference type="SAM" id="SignalP"/>
    </source>
</evidence>
<feature type="domain" description="Capsule synthesis protein CapA" evidence="4">
    <location>
        <begin position="55"/>
        <end position="316"/>
    </location>
</feature>
<dbReference type="CDD" id="cd07381">
    <property type="entry name" value="MPP_CapA"/>
    <property type="match status" value="1"/>
</dbReference>
<feature type="chain" id="PRO_5038553770" evidence="3">
    <location>
        <begin position="22"/>
        <end position="397"/>
    </location>
</feature>
<feature type="signal peptide" evidence="3">
    <location>
        <begin position="1"/>
        <end position="21"/>
    </location>
</feature>
<accession>A0A0G3HKA5</accession>
<dbReference type="EMBL" id="CP011546">
    <property type="protein sequence ID" value="AKK11582.1"/>
    <property type="molecule type" value="Genomic_DNA"/>
</dbReference>
<feature type="compositionally biased region" description="Polar residues" evidence="2">
    <location>
        <begin position="35"/>
        <end position="48"/>
    </location>
</feature>
<dbReference type="KEGG" id="cut:CUTER_07985"/>
<evidence type="ECO:0000256" key="2">
    <source>
        <dbReference type="SAM" id="MobiDB-lite"/>
    </source>
</evidence>
<dbReference type="SUPFAM" id="SSF56300">
    <property type="entry name" value="Metallo-dependent phosphatases"/>
    <property type="match status" value="1"/>
</dbReference>
<keyword evidence="6" id="KW-1185">Reference proteome</keyword>
<evidence type="ECO:0000256" key="1">
    <source>
        <dbReference type="ARBA" id="ARBA00005662"/>
    </source>
</evidence>
<dbReference type="InterPro" id="IPR052169">
    <property type="entry name" value="CW_Biosynth-Accessory"/>
</dbReference>
<dbReference type="AlphaFoldDB" id="A0A0G3HKA5"/>
<dbReference type="Gene3D" id="3.60.21.10">
    <property type="match status" value="1"/>
</dbReference>
<reference evidence="5 6" key="1">
    <citation type="journal article" date="2015" name="Genome Announc.">
        <title>Virulence Factor Genes Detected in the Complete Genome Sequence of Corynebacterium uterequi DSM 45634, Isolated from the Uterus of a Maiden Mare.</title>
        <authorList>
            <person name="Ruckert C."/>
            <person name="Kriete M."/>
            <person name="Jaenicke S."/>
            <person name="Winkler A."/>
            <person name="Tauch A."/>
        </authorList>
    </citation>
    <scope>NUCLEOTIDE SEQUENCE [LARGE SCALE GENOMIC DNA]</scope>
    <source>
        <strain evidence="5 6">DSM 45634</strain>
    </source>
</reference>
<sequence length="397" mass="42071">MPRVPRHLSALALTSCLLPLAGCTIGTPERAPQAESGSAETPSASTPATEPLEITIAAAGDLLFHSPVNDNAALNAAAAGEGRAFDYRPQFAEISPLLTEADAAFCHLETPISWDNVNISTPGPYLIFNTPREAAMSIKEAGYDACDFASNHTLDQGLDGISATEDGVRTAGLGYAGPTMSKLDAGKAEMVDAGKATIGYLAYSYTLPNAGDVTYDIPEDAPWLAQAHWPTMEAEGILKHAQQARDDGADFVVVYLHWGLEYNQMPTDQQMDLAHDLLNSDLVDVVLGSHAHVIQPCEKINGKHVIYGMGNSISNQGPSQLAELPPSSQDGMIAQVTLKRAADGSVTSDFAYQPTWVDIDAGHIIRRVSPETNPDSWARTTQAVDALGGCDAKTISG</sequence>
<evidence type="ECO:0000259" key="4">
    <source>
        <dbReference type="SMART" id="SM00854"/>
    </source>
</evidence>
<protein>
    <submittedName>
        <fullName evidence="5">Putative enzyme of poly-gamma-glutamate biosynthesis (Capsule formation)</fullName>
    </submittedName>
</protein>
<dbReference type="OrthoDB" id="9810718at2"/>
<dbReference type="PATRIC" id="fig|1072256.5.peg.1576"/>
<keyword evidence="3" id="KW-0732">Signal</keyword>
<dbReference type="InterPro" id="IPR029052">
    <property type="entry name" value="Metallo-depent_PP-like"/>
</dbReference>
<dbReference type="Proteomes" id="UP000035548">
    <property type="component" value="Chromosome"/>
</dbReference>